<evidence type="ECO:0000259" key="14">
    <source>
        <dbReference type="SMART" id="SM01027"/>
    </source>
</evidence>
<dbReference type="HAMAP" id="MF_00870">
    <property type="entry name" value="FttA"/>
    <property type="match status" value="1"/>
</dbReference>
<reference evidence="15 16" key="1">
    <citation type="journal article" date="2018" name="Syst. Appl. Microbiol.">
        <title>A new symbiotic nanoarchaeote (Candidatus Nanoclepta minutus) and its host (Zestosphaera tikiterensis gen. nov., sp. nov.) from a New Zealand hot spring.</title>
        <authorList>
            <person name="St John E."/>
            <person name="Liu Y."/>
            <person name="Podar M."/>
            <person name="Stott M.B."/>
            <person name="Meneghin J."/>
            <person name="Chen Z."/>
            <person name="Lagutin K."/>
            <person name="Mitchell K."/>
            <person name="Reysenbach A.L."/>
        </authorList>
    </citation>
    <scope>NUCLEOTIDE SEQUENCE [LARGE SCALE GENOMIC DNA]</scope>
    <source>
        <strain evidence="15">NZ3</strain>
    </source>
</reference>
<dbReference type="NCBIfam" id="TIGR03675">
    <property type="entry name" value="arCOG00543"/>
    <property type="match status" value="1"/>
</dbReference>
<dbReference type="PANTHER" id="PTHR11203">
    <property type="entry name" value="CLEAVAGE AND POLYADENYLATION SPECIFICITY FACTOR FAMILY MEMBER"/>
    <property type="match status" value="1"/>
</dbReference>
<comment type="caution">
    <text evidence="12">Lacks conserved residue(s) required for the propagation of feature annotation.</text>
</comment>
<evidence type="ECO:0000256" key="10">
    <source>
        <dbReference type="ARBA" id="ARBA00023125"/>
    </source>
</evidence>
<comment type="function">
    <text evidence="12">Terminates transcription on the whole genome. Termination is linked to FttA-mediated RNA cleavage and does not require NTP hydrolysis. Cleaves endonucleolytically at the RNA exit channel of RNA polymerase (RNAP); the 5'-3' exonuclease activity of this protein degrades the nascent RNA released from RNAP.</text>
</comment>
<dbReference type="EC" id="3.1.-.-" evidence="12"/>
<sequence>MALQDKVRRKIVEEIFKNVPPEAKITKIEFEGPEIVIYLKDVKSVIENEEVIKSIAKVIKKRLVVKVDEDSRKKEKDAVKTILSLVPPEAGVEEDDITFDDVLGEVMIRTPNPQIFFKDRKALYNKIFAETGWRPKIVRKPPLKSTILESTLKYLIKQSDERREVLRYVGERIHRDTLFKDPYVRVTALGGFQEVGRSAILVETQESKVLLDFGYNPSAPSLKQSMPRLDALGISLEDIDAVVVTHAHLDHCGLVPLLYKYGYEGPVYTTQATRDLMVLLQLDLLDISKKEGKPLPYDLRDVYKALLHTITLKYGEVTDIAPDIRLTFYKAGHVLGSAMAHLHIGVGLHNIVYTSDFKYGKTRLLDEANKEFPRVDTLIMESTYGNAKQLPRDEAEEKFISVINATIERKGKVLIPTLAVGRAQEVLAVLAFAMEEGKIPEVPVYIEGMINEVTAIHTAYPELLSSEIKDKIEEGKNPFLHKSFKIVESGKPRTEIVDSDEPAIILATSGMLTGGPAVEYFKFMAPDPRNTIIFVNYQVEGTLGRKVKDGLKSVNLVVEDKIETLTINMQVEAIEGFSGHSDQDQLINYLKDLTPKPKKIILNHGEAEATNRLYMEIEKRIKSKELPAGIEVYKPRVLDALSLVI</sequence>
<dbReference type="GO" id="GO:0008270">
    <property type="term" value="F:zinc ion binding"/>
    <property type="evidence" value="ECO:0007669"/>
    <property type="project" value="UniProtKB-UniRule"/>
</dbReference>
<dbReference type="InterPro" id="IPR022712">
    <property type="entry name" value="Beta_Casp"/>
</dbReference>
<dbReference type="Gene3D" id="3.40.50.10890">
    <property type="match status" value="1"/>
</dbReference>
<keyword evidence="6 12" id="KW-0862">Zinc</keyword>
<organism evidence="15 16">
    <name type="scientific">Zestosphaera tikiterensis</name>
    <dbReference type="NCBI Taxonomy" id="1973259"/>
    <lineage>
        <taxon>Archaea</taxon>
        <taxon>Thermoproteota</taxon>
        <taxon>Thermoprotei</taxon>
        <taxon>Desulfurococcales</taxon>
        <taxon>Desulfurococcaceae</taxon>
        <taxon>Zestosphaera</taxon>
    </lineage>
</organism>
<dbReference type="InterPro" id="IPR011108">
    <property type="entry name" value="RMMBL"/>
</dbReference>
<comment type="caution">
    <text evidence="15">The sequence shown here is derived from an EMBL/GenBank/DDBJ whole genome shotgun (WGS) entry which is preliminary data.</text>
</comment>
<evidence type="ECO:0000256" key="11">
    <source>
        <dbReference type="ARBA" id="ARBA00023163"/>
    </source>
</evidence>
<comment type="subunit">
    <text evidence="12">Homodimer. Interacts with RNA polymerase (RNAP), interacts with the Spt4-Spt5 complex.</text>
</comment>
<proteinExistence type="inferred from homology"/>
<evidence type="ECO:0000259" key="13">
    <source>
        <dbReference type="SMART" id="SM00849"/>
    </source>
</evidence>
<feature type="region of interest" description="Metallo-beta-lactamase N-terminus" evidence="12">
    <location>
        <begin position="183"/>
        <end position="387"/>
    </location>
</feature>
<keyword evidence="8 12" id="KW-0694">RNA-binding</keyword>
<dbReference type="InterPro" id="IPR001279">
    <property type="entry name" value="Metallo-B-lactamas"/>
</dbReference>
<dbReference type="InterPro" id="IPR015946">
    <property type="entry name" value="KH_dom-like_a/b"/>
</dbReference>
<feature type="binding site" evidence="12">
    <location>
        <position position="246"/>
    </location>
    <ligand>
        <name>Zn(2+)</name>
        <dbReference type="ChEBI" id="CHEBI:29105"/>
        <label>1</label>
    </ligand>
</feature>
<feature type="domain" description="Beta-Casp" evidence="14">
    <location>
        <begin position="423"/>
        <end position="547"/>
    </location>
</feature>
<dbReference type="Pfam" id="PF10996">
    <property type="entry name" value="Beta-Casp"/>
    <property type="match status" value="1"/>
</dbReference>
<dbReference type="CDD" id="cd16295">
    <property type="entry name" value="TTHA0252-CPSF-like_MBL-fold"/>
    <property type="match status" value="1"/>
</dbReference>
<dbReference type="InterPro" id="IPR033769">
    <property type="entry name" value="TffA_KH"/>
</dbReference>
<evidence type="ECO:0000313" key="15">
    <source>
        <dbReference type="EMBL" id="PUA33468.1"/>
    </source>
</evidence>
<dbReference type="SUPFAM" id="SSF56281">
    <property type="entry name" value="Metallo-hydrolase/oxidoreductase"/>
    <property type="match status" value="1"/>
</dbReference>
<feature type="binding site" evidence="12">
    <location>
        <position position="356"/>
    </location>
    <ligand>
        <name>Zn(2+)</name>
        <dbReference type="ChEBI" id="CHEBI:29105"/>
        <label>1</label>
    </ligand>
</feature>
<dbReference type="Pfam" id="PF07521">
    <property type="entry name" value="RMMBL"/>
    <property type="match status" value="1"/>
</dbReference>
<dbReference type="GO" id="GO:0003723">
    <property type="term" value="F:RNA binding"/>
    <property type="evidence" value="ECO:0007669"/>
    <property type="project" value="UniProtKB-UniRule"/>
</dbReference>
<keyword evidence="5 12" id="KW-0378">Hydrolase</keyword>
<keyword evidence="4 12" id="KW-0255">Endonuclease</keyword>
<evidence type="ECO:0000256" key="9">
    <source>
        <dbReference type="ARBA" id="ARBA00023015"/>
    </source>
</evidence>
<evidence type="ECO:0000256" key="2">
    <source>
        <dbReference type="ARBA" id="ARBA00022722"/>
    </source>
</evidence>
<feature type="domain" description="Metallo-beta-lactamase" evidence="13">
    <location>
        <begin position="196"/>
        <end position="418"/>
    </location>
</feature>
<dbReference type="CDD" id="cd22532">
    <property type="entry name" value="KH-II_CPSF_arch_rpt1"/>
    <property type="match status" value="1"/>
</dbReference>
<evidence type="ECO:0000256" key="8">
    <source>
        <dbReference type="ARBA" id="ARBA00022884"/>
    </source>
</evidence>
<dbReference type="GO" id="GO:0004532">
    <property type="term" value="F:RNA exonuclease activity"/>
    <property type="evidence" value="ECO:0007669"/>
    <property type="project" value="UniProtKB-UniRule"/>
</dbReference>
<keyword evidence="3 12" id="KW-0479">Metal-binding</keyword>
<evidence type="ECO:0000256" key="6">
    <source>
        <dbReference type="ARBA" id="ARBA00022833"/>
    </source>
</evidence>
<accession>A0A2R7Y7G7</accession>
<keyword evidence="11" id="KW-0804">Transcription</keyword>
<dbReference type="Proteomes" id="UP000244093">
    <property type="component" value="Unassembled WGS sequence"/>
</dbReference>
<feature type="region of interest" description="KHa" evidence="12">
    <location>
        <begin position="5"/>
        <end position="72"/>
    </location>
</feature>
<keyword evidence="10 12" id="KW-0238">DNA-binding</keyword>
<name>A0A2R7Y7G7_9CREN</name>
<dbReference type="Pfam" id="PF16661">
    <property type="entry name" value="Lactamase_B_6"/>
    <property type="match status" value="1"/>
</dbReference>
<dbReference type="SMART" id="SM00849">
    <property type="entry name" value="Lactamase_B"/>
    <property type="match status" value="1"/>
</dbReference>
<evidence type="ECO:0000256" key="1">
    <source>
        <dbReference type="ARBA" id="ARBA00022472"/>
    </source>
</evidence>
<evidence type="ECO:0000256" key="4">
    <source>
        <dbReference type="ARBA" id="ARBA00022759"/>
    </source>
</evidence>
<keyword evidence="1 12" id="KW-0806">Transcription termination</keyword>
<feature type="binding site" evidence="12">
    <location>
        <position position="250"/>
    </location>
    <ligand>
        <name>Zn(2+)</name>
        <dbReference type="ChEBI" id="CHEBI:29105"/>
        <label>2</label>
    </ligand>
</feature>
<keyword evidence="2 12" id="KW-0540">Nuclease</keyword>
<comment type="similarity">
    <text evidence="12">Belongs to the metallo-beta-lactamase superfamily. RNA-metabolizing metallo-beta-lactamase-like family. FttA subfamily.</text>
</comment>
<dbReference type="EMBL" id="NBVN01000002">
    <property type="protein sequence ID" value="PUA33468.1"/>
    <property type="molecule type" value="Genomic_DNA"/>
</dbReference>
<keyword evidence="7 12" id="KW-0269">Exonuclease</keyword>
<evidence type="ECO:0000256" key="12">
    <source>
        <dbReference type="HAMAP-Rule" id="MF_00870"/>
    </source>
</evidence>
<dbReference type="InterPro" id="IPR019975">
    <property type="entry name" value="aCPSF1"/>
</dbReference>
<dbReference type="Gene3D" id="3.30.300.20">
    <property type="match status" value="1"/>
</dbReference>
<keyword evidence="9 12" id="KW-0805">Transcription regulation</keyword>
<protein>
    <recommendedName>
        <fullName evidence="12">Transcription termination factor FttA</fullName>
        <ecNumber evidence="12">3.1.-.-</ecNumber>
    </recommendedName>
</protein>
<dbReference type="InterPro" id="IPR036866">
    <property type="entry name" value="RibonucZ/Hydroxyglut_hydro"/>
</dbReference>
<feature type="binding site" evidence="12">
    <location>
        <position position="356"/>
    </location>
    <ligand>
        <name>Zn(2+)</name>
        <dbReference type="ChEBI" id="CHEBI:29105"/>
        <label>2</label>
    </ligand>
</feature>
<dbReference type="AlphaFoldDB" id="A0A2R7Y7G7"/>
<dbReference type="InterPro" id="IPR050698">
    <property type="entry name" value="MBL"/>
</dbReference>
<evidence type="ECO:0000256" key="3">
    <source>
        <dbReference type="ARBA" id="ARBA00022723"/>
    </source>
</evidence>
<evidence type="ECO:0000256" key="7">
    <source>
        <dbReference type="ARBA" id="ARBA00022839"/>
    </source>
</evidence>
<dbReference type="Gene3D" id="3.30.300.230">
    <property type="match status" value="1"/>
</dbReference>
<evidence type="ECO:0000256" key="5">
    <source>
        <dbReference type="ARBA" id="ARBA00022801"/>
    </source>
</evidence>
<comment type="cofactor">
    <cofactor evidence="12">
        <name>Zn(2+)</name>
        <dbReference type="ChEBI" id="CHEBI:29105"/>
    </cofactor>
    <text evidence="12">Binds 2 Zn(2+) ions, which are required for nuclease activity.</text>
</comment>
<dbReference type="GO" id="GO:0004521">
    <property type="term" value="F:RNA endonuclease activity"/>
    <property type="evidence" value="ECO:0007669"/>
    <property type="project" value="UniProtKB-UniRule"/>
</dbReference>
<dbReference type="Pfam" id="PF17214">
    <property type="entry name" value="KH_TffA"/>
    <property type="match status" value="1"/>
</dbReference>
<evidence type="ECO:0000313" key="16">
    <source>
        <dbReference type="Proteomes" id="UP000244093"/>
    </source>
</evidence>
<dbReference type="Gene3D" id="3.60.15.10">
    <property type="entry name" value="Ribonuclease Z/Hydroxyacylglutathione hydrolase-like"/>
    <property type="match status" value="1"/>
</dbReference>
<feature type="binding site" evidence="12">
    <location>
        <position position="251"/>
    </location>
    <ligand>
        <name>Zn(2+)</name>
        <dbReference type="ChEBI" id="CHEBI:29105"/>
        <label>2</label>
    </ligand>
</feature>
<dbReference type="SMART" id="SM01027">
    <property type="entry name" value="Beta-Casp"/>
    <property type="match status" value="1"/>
</dbReference>
<dbReference type="GO" id="GO:0003677">
    <property type="term" value="F:DNA binding"/>
    <property type="evidence" value="ECO:0007669"/>
    <property type="project" value="UniProtKB-KW"/>
</dbReference>
<feature type="binding site" evidence="12">
    <location>
        <position position="604"/>
    </location>
    <ligand>
        <name>Zn(2+)</name>
        <dbReference type="ChEBI" id="CHEBI:29105"/>
        <label>2</label>
    </ligand>
</feature>
<feature type="binding site" evidence="12">
    <location>
        <position position="248"/>
    </location>
    <ligand>
        <name>Zn(2+)</name>
        <dbReference type="ChEBI" id="CHEBI:29105"/>
        <label>1</label>
    </ligand>
</feature>
<feature type="binding site" evidence="12">
    <location>
        <position position="333"/>
    </location>
    <ligand>
        <name>Zn(2+)</name>
        <dbReference type="ChEBI" id="CHEBI:29105"/>
        <label>1</label>
    </ligand>
</feature>
<dbReference type="GO" id="GO:0006353">
    <property type="term" value="P:DNA-templated transcription termination"/>
    <property type="evidence" value="ECO:0007669"/>
    <property type="project" value="UniProtKB-UniRule"/>
</dbReference>
<dbReference type="PANTHER" id="PTHR11203:SF51">
    <property type="entry name" value="CLEAVAGE AND POLYADENYLATION SPECIFICITY FACTOR"/>
    <property type="match status" value="1"/>
</dbReference>
<gene>
    <name evidence="12" type="primary">fttA</name>
    <name evidence="15" type="ORF">B7O98_03365</name>
</gene>